<proteinExistence type="predicted"/>
<evidence type="ECO:0000313" key="2">
    <source>
        <dbReference type="Proteomes" id="UP000694540"/>
    </source>
</evidence>
<gene>
    <name evidence="1" type="primary">FIS1</name>
</gene>
<protein>
    <submittedName>
        <fullName evidence="1">Fission, mitochondrial 1</fullName>
    </submittedName>
</protein>
<dbReference type="Ensembl" id="ENSCWAT00000022192.1">
    <property type="protein sequence ID" value="ENSCWAP00000020457.1"/>
    <property type="gene ID" value="ENSCWAG00000015573.1"/>
</dbReference>
<dbReference type="Proteomes" id="UP000694540">
    <property type="component" value="Unplaced"/>
</dbReference>
<sequence>MEAVLNELVSVEDLLVRPGSEGGKRKIEGRALRRVGAAAQREQRGAAGLCLLPGCGELPAQGIKGPKVCARAAADRATEQPGQGTGRAHR</sequence>
<organism evidence="1 2">
    <name type="scientific">Catagonus wagneri</name>
    <name type="common">Chacoan peccary</name>
    <dbReference type="NCBI Taxonomy" id="51154"/>
    <lineage>
        <taxon>Eukaryota</taxon>
        <taxon>Metazoa</taxon>
        <taxon>Chordata</taxon>
        <taxon>Craniata</taxon>
        <taxon>Vertebrata</taxon>
        <taxon>Euteleostomi</taxon>
        <taxon>Mammalia</taxon>
        <taxon>Eutheria</taxon>
        <taxon>Laurasiatheria</taxon>
        <taxon>Artiodactyla</taxon>
        <taxon>Suina</taxon>
        <taxon>Tayassuidae</taxon>
        <taxon>Catagonus</taxon>
    </lineage>
</organism>
<keyword evidence="2" id="KW-1185">Reference proteome</keyword>
<reference evidence="1" key="1">
    <citation type="submission" date="2025-08" db="UniProtKB">
        <authorList>
            <consortium name="Ensembl"/>
        </authorList>
    </citation>
    <scope>IDENTIFICATION</scope>
</reference>
<dbReference type="GeneTree" id="ENSGT00390000000592"/>
<reference evidence="1" key="2">
    <citation type="submission" date="2025-09" db="UniProtKB">
        <authorList>
            <consortium name="Ensembl"/>
        </authorList>
    </citation>
    <scope>IDENTIFICATION</scope>
</reference>
<dbReference type="AlphaFoldDB" id="A0A8C3WW32"/>
<name>A0A8C3WW32_9CETA</name>
<accession>A0A8C3WW32</accession>
<evidence type="ECO:0000313" key="1">
    <source>
        <dbReference type="Ensembl" id="ENSCWAP00000020457.1"/>
    </source>
</evidence>